<evidence type="ECO:0000313" key="2">
    <source>
        <dbReference type="EMBL" id="KAK2141341.1"/>
    </source>
</evidence>
<sequence>MKIPSITLFVLVCVTWVGGEARMSIPFFGGNQGGGNQETNGKEVDCSEIDVTTATLITADSCPPAGGGVVYFKYFSPEAGEYLKCAKLCPYTPNDQRPQVPPPMRIGCNVLRFNKAN</sequence>
<feature type="signal peptide" evidence="1">
    <location>
        <begin position="1"/>
        <end position="21"/>
    </location>
</feature>
<name>A0AAD9MRN7_9ANNE</name>
<dbReference type="Proteomes" id="UP001208570">
    <property type="component" value="Unassembled WGS sequence"/>
</dbReference>
<evidence type="ECO:0008006" key="4">
    <source>
        <dbReference type="Google" id="ProtNLM"/>
    </source>
</evidence>
<gene>
    <name evidence="2" type="ORF">LSH36_1115g00017</name>
</gene>
<keyword evidence="1" id="KW-0732">Signal</keyword>
<evidence type="ECO:0000313" key="3">
    <source>
        <dbReference type="Proteomes" id="UP001208570"/>
    </source>
</evidence>
<proteinExistence type="predicted"/>
<accession>A0AAD9MRN7</accession>
<keyword evidence="3" id="KW-1185">Reference proteome</keyword>
<feature type="chain" id="PRO_5042162894" description="Secreted protein" evidence="1">
    <location>
        <begin position="22"/>
        <end position="117"/>
    </location>
</feature>
<reference evidence="2" key="1">
    <citation type="journal article" date="2023" name="Mol. Biol. Evol.">
        <title>Third-Generation Sequencing Reveals the Adaptive Role of the Epigenome in Three Deep-Sea Polychaetes.</title>
        <authorList>
            <person name="Perez M."/>
            <person name="Aroh O."/>
            <person name="Sun Y."/>
            <person name="Lan Y."/>
            <person name="Juniper S.K."/>
            <person name="Young C.R."/>
            <person name="Angers B."/>
            <person name="Qian P.Y."/>
        </authorList>
    </citation>
    <scope>NUCLEOTIDE SEQUENCE</scope>
    <source>
        <strain evidence="2">P08H-3</strain>
    </source>
</reference>
<comment type="caution">
    <text evidence="2">The sequence shown here is derived from an EMBL/GenBank/DDBJ whole genome shotgun (WGS) entry which is preliminary data.</text>
</comment>
<organism evidence="2 3">
    <name type="scientific">Paralvinella palmiformis</name>
    <dbReference type="NCBI Taxonomy" id="53620"/>
    <lineage>
        <taxon>Eukaryota</taxon>
        <taxon>Metazoa</taxon>
        <taxon>Spiralia</taxon>
        <taxon>Lophotrochozoa</taxon>
        <taxon>Annelida</taxon>
        <taxon>Polychaeta</taxon>
        <taxon>Sedentaria</taxon>
        <taxon>Canalipalpata</taxon>
        <taxon>Terebellida</taxon>
        <taxon>Terebelliformia</taxon>
        <taxon>Alvinellidae</taxon>
        <taxon>Paralvinella</taxon>
    </lineage>
</organism>
<dbReference type="AlphaFoldDB" id="A0AAD9MRN7"/>
<evidence type="ECO:0000256" key="1">
    <source>
        <dbReference type="SAM" id="SignalP"/>
    </source>
</evidence>
<protein>
    <recommendedName>
        <fullName evidence="4">Secreted protein</fullName>
    </recommendedName>
</protein>
<dbReference type="EMBL" id="JAODUP010001115">
    <property type="protein sequence ID" value="KAK2141341.1"/>
    <property type="molecule type" value="Genomic_DNA"/>
</dbReference>